<gene>
    <name evidence="1" type="ORF">MAR_019647</name>
</gene>
<sequence>DAQTAVVLQQTEGNWISASTFCLRKHLYPATPCYDTFIPNDIKLHIDVAITNTEHNGSGTGQNIDVGCPNEKKFSIVDHVTTPASRMISTGLTAAVPDISSTLDKDAGGSTGNYTNVLHAQ</sequence>
<dbReference type="Proteomes" id="UP001164746">
    <property type="component" value="Chromosome 5"/>
</dbReference>
<evidence type="ECO:0000313" key="1">
    <source>
        <dbReference type="EMBL" id="WAR04278.1"/>
    </source>
</evidence>
<protein>
    <submittedName>
        <fullName evidence="1">Uncharacterized protein</fullName>
    </submittedName>
</protein>
<dbReference type="EMBL" id="CP111016">
    <property type="protein sequence ID" value="WAR04278.1"/>
    <property type="molecule type" value="Genomic_DNA"/>
</dbReference>
<organism evidence="1 2">
    <name type="scientific">Mya arenaria</name>
    <name type="common">Soft-shell clam</name>
    <dbReference type="NCBI Taxonomy" id="6604"/>
    <lineage>
        <taxon>Eukaryota</taxon>
        <taxon>Metazoa</taxon>
        <taxon>Spiralia</taxon>
        <taxon>Lophotrochozoa</taxon>
        <taxon>Mollusca</taxon>
        <taxon>Bivalvia</taxon>
        <taxon>Autobranchia</taxon>
        <taxon>Heteroconchia</taxon>
        <taxon>Euheterodonta</taxon>
        <taxon>Imparidentia</taxon>
        <taxon>Neoheterodontei</taxon>
        <taxon>Myida</taxon>
        <taxon>Myoidea</taxon>
        <taxon>Myidae</taxon>
        <taxon>Mya</taxon>
    </lineage>
</organism>
<reference evidence="1" key="1">
    <citation type="submission" date="2022-11" db="EMBL/GenBank/DDBJ databases">
        <title>Centuries of genome instability and evolution in soft-shell clam transmissible cancer (bioRxiv).</title>
        <authorList>
            <person name="Hart S.F.M."/>
            <person name="Yonemitsu M.A."/>
            <person name="Giersch R.M."/>
            <person name="Beal B.F."/>
            <person name="Arriagada G."/>
            <person name="Davis B.W."/>
            <person name="Ostrander E.A."/>
            <person name="Goff S.P."/>
            <person name="Metzger M.J."/>
        </authorList>
    </citation>
    <scope>NUCLEOTIDE SEQUENCE</scope>
    <source>
        <strain evidence="1">MELC-2E11</strain>
        <tissue evidence="1">Siphon/mantle</tissue>
    </source>
</reference>
<feature type="non-terminal residue" evidence="1">
    <location>
        <position position="1"/>
    </location>
</feature>
<proteinExistence type="predicted"/>
<accession>A0ABY7E2Q3</accession>
<evidence type="ECO:0000313" key="2">
    <source>
        <dbReference type="Proteomes" id="UP001164746"/>
    </source>
</evidence>
<keyword evidence="2" id="KW-1185">Reference proteome</keyword>
<name>A0ABY7E2Q3_MYAAR</name>